<evidence type="ECO:0000313" key="3">
    <source>
        <dbReference type="Proteomes" id="UP000297299"/>
    </source>
</evidence>
<organism evidence="2 3">
    <name type="scientific">Botryotinia calthae</name>
    <dbReference type="NCBI Taxonomy" id="38488"/>
    <lineage>
        <taxon>Eukaryota</taxon>
        <taxon>Fungi</taxon>
        <taxon>Dikarya</taxon>
        <taxon>Ascomycota</taxon>
        <taxon>Pezizomycotina</taxon>
        <taxon>Leotiomycetes</taxon>
        <taxon>Helotiales</taxon>
        <taxon>Sclerotiniaceae</taxon>
        <taxon>Botryotinia</taxon>
    </lineage>
</organism>
<dbReference type="EMBL" id="PHWZ01000141">
    <property type="protein sequence ID" value="TEY65333.1"/>
    <property type="molecule type" value="Genomic_DNA"/>
</dbReference>
<dbReference type="AlphaFoldDB" id="A0A4Y8D3K4"/>
<reference evidence="2 3" key="1">
    <citation type="submission" date="2017-11" db="EMBL/GenBank/DDBJ databases">
        <title>Comparative genomics of Botrytis spp.</title>
        <authorList>
            <person name="Valero-Jimenez C.A."/>
            <person name="Tapia P."/>
            <person name="Veloso J."/>
            <person name="Silva-Moreno E."/>
            <person name="Staats M."/>
            <person name="Valdes J.H."/>
            <person name="Van Kan J.A.L."/>
        </authorList>
    </citation>
    <scope>NUCLEOTIDE SEQUENCE [LARGE SCALE GENOMIC DNA]</scope>
    <source>
        <strain evidence="2 3">MUCL2830</strain>
    </source>
</reference>
<feature type="region of interest" description="Disordered" evidence="1">
    <location>
        <begin position="41"/>
        <end position="71"/>
    </location>
</feature>
<sequence>MASHATTLAAGQTAGNGTPAATTTAPEVVVDIGVNQQPVVEETRKRKQEGFEDTRPKQLPMSKDNASQEERALAEFRIIKRDLQT</sequence>
<feature type="region of interest" description="Disordered" evidence="1">
    <location>
        <begin position="1"/>
        <end position="22"/>
    </location>
</feature>
<name>A0A4Y8D3K4_9HELO</name>
<evidence type="ECO:0000313" key="2">
    <source>
        <dbReference type="EMBL" id="TEY65333.1"/>
    </source>
</evidence>
<gene>
    <name evidence="2" type="ORF">BOTCAL_0141g00180</name>
</gene>
<dbReference type="Proteomes" id="UP000297299">
    <property type="component" value="Unassembled WGS sequence"/>
</dbReference>
<feature type="compositionally biased region" description="Basic and acidic residues" evidence="1">
    <location>
        <begin position="41"/>
        <end position="56"/>
    </location>
</feature>
<evidence type="ECO:0000256" key="1">
    <source>
        <dbReference type="SAM" id="MobiDB-lite"/>
    </source>
</evidence>
<keyword evidence="3" id="KW-1185">Reference proteome</keyword>
<proteinExistence type="predicted"/>
<accession>A0A4Y8D3K4</accession>
<protein>
    <submittedName>
        <fullName evidence="2">Uncharacterized protein</fullName>
    </submittedName>
</protein>
<comment type="caution">
    <text evidence="2">The sequence shown here is derived from an EMBL/GenBank/DDBJ whole genome shotgun (WGS) entry which is preliminary data.</text>
</comment>
<feature type="compositionally biased region" description="Low complexity" evidence="1">
    <location>
        <begin position="9"/>
        <end position="22"/>
    </location>
</feature>